<dbReference type="Gene3D" id="1.10.8.60">
    <property type="match status" value="2"/>
</dbReference>
<accession>A0A507ZT93</accession>
<evidence type="ECO:0000313" key="14">
    <source>
        <dbReference type="Proteomes" id="UP000317169"/>
    </source>
</evidence>
<keyword evidence="9" id="KW-0175">Coiled coil</keyword>
<comment type="subunit">
    <text evidence="6">Homohexamer. The oligomerization is ATP-dependent.</text>
</comment>
<dbReference type="InterPro" id="IPR050130">
    <property type="entry name" value="ClpA_ClpB"/>
</dbReference>
<dbReference type="FunFam" id="3.40.50.300:FF:000025">
    <property type="entry name" value="ATP-dependent Clp protease subunit"/>
    <property type="match status" value="1"/>
</dbReference>
<dbReference type="Pfam" id="PF00004">
    <property type="entry name" value="AAA"/>
    <property type="match status" value="1"/>
</dbReference>
<evidence type="ECO:0000256" key="6">
    <source>
        <dbReference type="ARBA" id="ARBA00026057"/>
    </source>
</evidence>
<evidence type="ECO:0000256" key="9">
    <source>
        <dbReference type="SAM" id="Coils"/>
    </source>
</evidence>
<dbReference type="InterPro" id="IPR041546">
    <property type="entry name" value="ClpA/ClpB_AAA_lid"/>
</dbReference>
<dbReference type="SMART" id="SM01086">
    <property type="entry name" value="ClpB_D2-small"/>
    <property type="match status" value="1"/>
</dbReference>
<feature type="domain" description="Clp R" evidence="12">
    <location>
        <begin position="1"/>
        <end position="149"/>
    </location>
</feature>
<dbReference type="PROSITE" id="PS00871">
    <property type="entry name" value="CLPAB_2"/>
    <property type="match status" value="1"/>
</dbReference>
<feature type="domain" description="UVR" evidence="11">
    <location>
        <begin position="451"/>
        <end position="486"/>
    </location>
</feature>
<dbReference type="InterPro" id="IPR036628">
    <property type="entry name" value="Clp_N_dom_sf"/>
</dbReference>
<evidence type="ECO:0000256" key="3">
    <source>
        <dbReference type="ARBA" id="ARBA00022741"/>
    </source>
</evidence>
<dbReference type="InterPro" id="IPR001943">
    <property type="entry name" value="UVR_dom"/>
</dbReference>
<dbReference type="InterPro" id="IPR028299">
    <property type="entry name" value="ClpA/B_CS2"/>
</dbReference>
<feature type="compositionally biased region" description="Polar residues" evidence="10">
    <location>
        <begin position="156"/>
        <end position="179"/>
    </location>
</feature>
<dbReference type="Pfam" id="PF02861">
    <property type="entry name" value="Clp_N"/>
    <property type="match status" value="1"/>
</dbReference>
<keyword evidence="2 7" id="KW-0677">Repeat</keyword>
<dbReference type="SMART" id="SM00382">
    <property type="entry name" value="AAA"/>
    <property type="match status" value="2"/>
</dbReference>
<dbReference type="CDD" id="cd19499">
    <property type="entry name" value="RecA-like_ClpB_Hsp104-like"/>
    <property type="match status" value="1"/>
</dbReference>
<dbReference type="GO" id="GO:0005524">
    <property type="term" value="F:ATP binding"/>
    <property type="evidence" value="ECO:0007669"/>
    <property type="project" value="UniProtKB-KW"/>
</dbReference>
<dbReference type="InterPro" id="IPR019489">
    <property type="entry name" value="Clp_ATPase_C"/>
</dbReference>
<dbReference type="Gene3D" id="4.10.860.10">
    <property type="entry name" value="UVR domain"/>
    <property type="match status" value="1"/>
</dbReference>
<reference evidence="13 14" key="1">
    <citation type="submission" date="2019-06" db="EMBL/GenBank/DDBJ databases">
        <title>Flavibacter putida gen. nov., sp. nov., a novel marine bacterium of the family Flavobacteriaceae isolated from coastal seawater.</title>
        <authorList>
            <person name="Feng X."/>
        </authorList>
    </citation>
    <scope>NUCLEOTIDE SEQUENCE [LARGE SCALE GENOMIC DNA]</scope>
    <source>
        <strain evidence="13 14">PLHSN227</strain>
    </source>
</reference>
<dbReference type="PROSITE" id="PS51903">
    <property type="entry name" value="CLP_R"/>
    <property type="match status" value="1"/>
</dbReference>
<dbReference type="Proteomes" id="UP000317169">
    <property type="component" value="Unassembled WGS sequence"/>
</dbReference>
<dbReference type="EMBL" id="VIAR01000002">
    <property type="protein sequence ID" value="TQD40187.1"/>
    <property type="molecule type" value="Genomic_DNA"/>
</dbReference>
<dbReference type="Pfam" id="PF07724">
    <property type="entry name" value="AAA_2"/>
    <property type="match status" value="1"/>
</dbReference>
<sequence>MDDNFSPRVKDVITYSKEEALRLGHDFIGTEHLVLGLIRDGNGKAIDILDSLNIDLDHLRRKVEILSPANPESANLSNEKKNLHLTRQAERALKTTFLEAKLFQSSSINTAHLLLCILRNENDPTTKLFNKLNIDYDNVKGEFKAMITQDDDFIDSPTSESFSNEDSPSGDATKNNPFGDTQGKKGKGSKKSKTPVLDNFGRDLTAMADEGKLDPVVGREKEIERVSQILSRRKKNNPLLIGEPGVGKSAIAEGLALRIVQRKVSRILFDKRVVTLDLASLVAGTKYRGQFEERMKAVMNELEKNDDIILFIDEIHTIVGAGGATGSLDASNMFKPALARGELQCIGATTLDEYRQHIEKDGALERRFQKVLIEPTSVEQTIEILNNIKEKYESHHSVEYTKGAIEACVKLTNRYMSERFLPDKAIDAMDEAGSRVHITNIDVPKRILDLERKLEEVRETKNSVVKKQKYEEAAKLRDDEKNLEKELEEAQLKWEEESKEHKETVTEDNVADVISMMTGVPVNRIAQTESNKLAELPDRIKGKVIGQDEAVGKVVKAIQRNRAGLKDPNKPIGSFIFLGQTGVGKTQLAKVLAKQMFDNEDTLIRIDMSEYMEKFAVSRLIGAPPGYVGYEEGGQLTEKVRRKPYAVVLLDEVEKAHPDVFNMLLQILDDGYITDSLGRKIDFRNTVIIMTSNIGARKIKDFGQGVGFGTKARQDQADENTRSIIENALKKSFAPEFLNRIDDVVIFNSLEREHLHKIINIELEKLYVRIADLGYNLTLTDAAKDYLADKGFDRQYGARPLKRAIQKYVEDVLAEKIITSKIQEGDNIIMDLDKKKNELTVKIDKPKPEKKES</sequence>
<dbReference type="Pfam" id="PF17871">
    <property type="entry name" value="AAA_lid_9"/>
    <property type="match status" value="1"/>
</dbReference>
<dbReference type="RefSeq" id="WP_141420717.1">
    <property type="nucleotide sequence ID" value="NZ_VIAR01000002.1"/>
</dbReference>
<dbReference type="PROSITE" id="PS00870">
    <property type="entry name" value="CLPAB_1"/>
    <property type="match status" value="1"/>
</dbReference>
<dbReference type="FunFam" id="3.40.50.300:FF:000010">
    <property type="entry name" value="Chaperone clpB 1, putative"/>
    <property type="match status" value="1"/>
</dbReference>
<dbReference type="InterPro" id="IPR018368">
    <property type="entry name" value="ClpA/B_CS1"/>
</dbReference>
<evidence type="ECO:0000256" key="2">
    <source>
        <dbReference type="ARBA" id="ARBA00022737"/>
    </source>
</evidence>
<organism evidence="13 14">
    <name type="scientific">Haloflavibacter putidus</name>
    <dbReference type="NCBI Taxonomy" id="2576776"/>
    <lineage>
        <taxon>Bacteria</taxon>
        <taxon>Pseudomonadati</taxon>
        <taxon>Bacteroidota</taxon>
        <taxon>Flavobacteriia</taxon>
        <taxon>Flavobacteriales</taxon>
        <taxon>Flavobacteriaceae</taxon>
        <taxon>Haloflavibacter</taxon>
    </lineage>
</organism>
<keyword evidence="13" id="KW-0378">Hydrolase</keyword>
<keyword evidence="4 8" id="KW-0067">ATP-binding</keyword>
<evidence type="ECO:0000256" key="10">
    <source>
        <dbReference type="SAM" id="MobiDB-lite"/>
    </source>
</evidence>
<dbReference type="GO" id="GO:0008233">
    <property type="term" value="F:peptidase activity"/>
    <property type="evidence" value="ECO:0007669"/>
    <property type="project" value="UniProtKB-KW"/>
</dbReference>
<dbReference type="GO" id="GO:0034605">
    <property type="term" value="P:cellular response to heat"/>
    <property type="evidence" value="ECO:0007669"/>
    <property type="project" value="TreeGrafter"/>
</dbReference>
<comment type="similarity">
    <text evidence="1 8">Belongs to the ClpA/ClpB family.</text>
</comment>
<evidence type="ECO:0000256" key="4">
    <source>
        <dbReference type="ARBA" id="ARBA00022840"/>
    </source>
</evidence>
<dbReference type="Pfam" id="PF10431">
    <property type="entry name" value="ClpB_D2-small"/>
    <property type="match status" value="1"/>
</dbReference>
<dbReference type="GO" id="GO:0016887">
    <property type="term" value="F:ATP hydrolysis activity"/>
    <property type="evidence" value="ECO:0007669"/>
    <property type="project" value="InterPro"/>
</dbReference>
<evidence type="ECO:0000259" key="11">
    <source>
        <dbReference type="PROSITE" id="PS50151"/>
    </source>
</evidence>
<dbReference type="SUPFAM" id="SSF81923">
    <property type="entry name" value="Double Clp-N motif"/>
    <property type="match status" value="1"/>
</dbReference>
<dbReference type="Gene3D" id="1.10.1780.10">
    <property type="entry name" value="Clp, N-terminal domain"/>
    <property type="match status" value="1"/>
</dbReference>
<feature type="region of interest" description="Disordered" evidence="10">
    <location>
        <begin position="152"/>
        <end position="196"/>
    </location>
</feature>
<dbReference type="PANTHER" id="PTHR11638:SF18">
    <property type="entry name" value="HEAT SHOCK PROTEIN 104"/>
    <property type="match status" value="1"/>
</dbReference>
<dbReference type="InterPro" id="IPR004176">
    <property type="entry name" value="Clp_R_N"/>
</dbReference>
<comment type="caution">
    <text evidence="13">The sequence shown here is derived from an EMBL/GenBank/DDBJ whole genome shotgun (WGS) entry which is preliminary data.</text>
</comment>
<dbReference type="InterPro" id="IPR001270">
    <property type="entry name" value="ClpA/B"/>
</dbReference>
<feature type="coiled-coil region" evidence="9">
    <location>
        <begin position="447"/>
        <end position="504"/>
    </location>
</feature>
<proteinExistence type="inferred from homology"/>
<dbReference type="CDD" id="cd00009">
    <property type="entry name" value="AAA"/>
    <property type="match status" value="1"/>
</dbReference>
<dbReference type="Gene3D" id="3.40.50.300">
    <property type="entry name" value="P-loop containing nucleotide triphosphate hydrolases"/>
    <property type="match status" value="2"/>
</dbReference>
<keyword evidence="3 8" id="KW-0547">Nucleotide-binding</keyword>
<dbReference type="InterPro" id="IPR003593">
    <property type="entry name" value="AAA+_ATPase"/>
</dbReference>
<dbReference type="FunFam" id="1.10.8.60:FF:000017">
    <property type="entry name" value="ATP-dependent chaperone ClpB"/>
    <property type="match status" value="1"/>
</dbReference>
<evidence type="ECO:0000256" key="8">
    <source>
        <dbReference type="RuleBase" id="RU004432"/>
    </source>
</evidence>
<dbReference type="PRINTS" id="PR00300">
    <property type="entry name" value="CLPPROTEASEA"/>
</dbReference>
<dbReference type="PANTHER" id="PTHR11638">
    <property type="entry name" value="ATP-DEPENDENT CLP PROTEASE"/>
    <property type="match status" value="1"/>
</dbReference>
<dbReference type="GO" id="GO:0006508">
    <property type="term" value="P:proteolysis"/>
    <property type="evidence" value="ECO:0007669"/>
    <property type="project" value="UniProtKB-KW"/>
</dbReference>
<dbReference type="AlphaFoldDB" id="A0A507ZT93"/>
<evidence type="ECO:0000256" key="1">
    <source>
        <dbReference type="ARBA" id="ARBA00008675"/>
    </source>
</evidence>
<keyword evidence="14" id="KW-1185">Reference proteome</keyword>
<keyword evidence="13" id="KW-0645">Protease</keyword>
<dbReference type="GO" id="GO:0005737">
    <property type="term" value="C:cytoplasm"/>
    <property type="evidence" value="ECO:0007669"/>
    <property type="project" value="TreeGrafter"/>
</dbReference>
<evidence type="ECO:0000256" key="5">
    <source>
        <dbReference type="ARBA" id="ARBA00023186"/>
    </source>
</evidence>
<evidence type="ECO:0000259" key="12">
    <source>
        <dbReference type="PROSITE" id="PS51903"/>
    </source>
</evidence>
<evidence type="ECO:0000313" key="13">
    <source>
        <dbReference type="EMBL" id="TQD40187.1"/>
    </source>
</evidence>
<dbReference type="InterPro" id="IPR027417">
    <property type="entry name" value="P-loop_NTPase"/>
</dbReference>
<feature type="compositionally biased region" description="Basic residues" evidence="10">
    <location>
        <begin position="184"/>
        <end position="193"/>
    </location>
</feature>
<dbReference type="InterPro" id="IPR003959">
    <property type="entry name" value="ATPase_AAA_core"/>
</dbReference>
<dbReference type="OrthoDB" id="9803641at2"/>
<dbReference type="PROSITE" id="PS50151">
    <property type="entry name" value="UVR"/>
    <property type="match status" value="1"/>
</dbReference>
<gene>
    <name evidence="13" type="ORF">FKR84_03030</name>
</gene>
<protein>
    <submittedName>
        <fullName evidence="13">ATP-dependent Clp protease ATP-binding subunit</fullName>
    </submittedName>
</protein>
<keyword evidence="5 8" id="KW-0143">Chaperone</keyword>
<dbReference type="SUPFAM" id="SSF52540">
    <property type="entry name" value="P-loop containing nucleoside triphosphate hydrolases"/>
    <property type="match status" value="2"/>
</dbReference>
<evidence type="ECO:0000256" key="7">
    <source>
        <dbReference type="PROSITE-ProRule" id="PRU01251"/>
    </source>
</evidence>
<name>A0A507ZT93_9FLAO</name>